<accession>A0ACC2UAJ2</accession>
<evidence type="ECO:0000313" key="1">
    <source>
        <dbReference type="EMBL" id="KAJ9083730.1"/>
    </source>
</evidence>
<reference evidence="1" key="1">
    <citation type="submission" date="2022-04" db="EMBL/GenBank/DDBJ databases">
        <title>Genome of the entomopathogenic fungus Entomophthora muscae.</title>
        <authorList>
            <person name="Elya C."/>
            <person name="Lovett B.R."/>
            <person name="Lee E."/>
            <person name="Macias A.M."/>
            <person name="Hajek A.E."/>
            <person name="De Bivort B.L."/>
            <person name="Kasson M.T."/>
            <person name="De Fine Licht H.H."/>
            <person name="Stajich J.E."/>
        </authorList>
    </citation>
    <scope>NUCLEOTIDE SEQUENCE</scope>
    <source>
        <strain evidence="1">Berkeley</strain>
    </source>
</reference>
<evidence type="ECO:0000313" key="2">
    <source>
        <dbReference type="Proteomes" id="UP001165960"/>
    </source>
</evidence>
<sequence>MGESKRRFWEREDGTITANAVIVYFLGRHSPTQAQSWWDALQPAPSSPVPVVPLASREERTAWVIVYAFGTFMAVRDGKLMQHTISSTRVSSVRDDL</sequence>
<gene>
    <name evidence="1" type="ORF">DSO57_1031750</name>
</gene>
<organism evidence="1 2">
    <name type="scientific">Entomophthora muscae</name>
    <dbReference type="NCBI Taxonomy" id="34485"/>
    <lineage>
        <taxon>Eukaryota</taxon>
        <taxon>Fungi</taxon>
        <taxon>Fungi incertae sedis</taxon>
        <taxon>Zoopagomycota</taxon>
        <taxon>Entomophthoromycotina</taxon>
        <taxon>Entomophthoromycetes</taxon>
        <taxon>Entomophthorales</taxon>
        <taxon>Entomophthoraceae</taxon>
        <taxon>Entomophthora</taxon>
    </lineage>
</organism>
<dbReference type="Proteomes" id="UP001165960">
    <property type="component" value="Unassembled WGS sequence"/>
</dbReference>
<proteinExistence type="predicted"/>
<protein>
    <submittedName>
        <fullName evidence="1">Uncharacterized protein</fullName>
    </submittedName>
</protein>
<name>A0ACC2UAJ2_9FUNG</name>
<keyword evidence="2" id="KW-1185">Reference proteome</keyword>
<comment type="caution">
    <text evidence="1">The sequence shown here is derived from an EMBL/GenBank/DDBJ whole genome shotgun (WGS) entry which is preliminary data.</text>
</comment>
<dbReference type="EMBL" id="QTSX02000941">
    <property type="protein sequence ID" value="KAJ9083730.1"/>
    <property type="molecule type" value="Genomic_DNA"/>
</dbReference>